<dbReference type="Proteomes" id="UP001470230">
    <property type="component" value="Unassembled WGS sequence"/>
</dbReference>
<keyword evidence="3" id="KW-1185">Reference proteome</keyword>
<evidence type="ECO:0000313" key="1">
    <source>
        <dbReference type="EMBL" id="KAK8834258.1"/>
    </source>
</evidence>
<dbReference type="EMBL" id="JAPFFF010000455">
    <property type="protein sequence ID" value="KAK8834258.1"/>
    <property type="molecule type" value="Genomic_DNA"/>
</dbReference>
<dbReference type="PANTHER" id="PTHR45661">
    <property type="entry name" value="SURFACE ANTIGEN"/>
    <property type="match status" value="1"/>
</dbReference>
<reference evidence="1 3" key="1">
    <citation type="submission" date="2024-04" db="EMBL/GenBank/DDBJ databases">
        <title>Tritrichomonas musculus Genome.</title>
        <authorList>
            <person name="Alves-Ferreira E."/>
            <person name="Grigg M."/>
            <person name="Lorenzi H."/>
            <person name="Galac M."/>
        </authorList>
    </citation>
    <scope>NUCLEOTIDE SEQUENCE [LARGE SCALE GENOMIC DNA]</scope>
    <source>
        <strain evidence="1 3">EAF2021</strain>
    </source>
</reference>
<comment type="caution">
    <text evidence="1">The sequence shown here is derived from an EMBL/GenBank/DDBJ whole genome shotgun (WGS) entry which is preliminary data.</text>
</comment>
<dbReference type="Gene3D" id="3.80.10.10">
    <property type="entry name" value="Ribonuclease Inhibitor"/>
    <property type="match status" value="2"/>
</dbReference>
<dbReference type="Pfam" id="PF13306">
    <property type="entry name" value="LRR_5"/>
    <property type="match status" value="2"/>
</dbReference>
<protein>
    <recommendedName>
        <fullName evidence="4">Surface antigen BspA-like</fullName>
    </recommendedName>
</protein>
<gene>
    <name evidence="2" type="ORF">M9Y10_025640</name>
    <name evidence="1" type="ORF">M9Y10_032331</name>
</gene>
<dbReference type="InterPro" id="IPR026906">
    <property type="entry name" value="LRR_5"/>
</dbReference>
<proteinExistence type="predicted"/>
<dbReference type="InterPro" id="IPR053139">
    <property type="entry name" value="Surface_bspA-like"/>
</dbReference>
<name>A0ABR2GKZ7_9EUKA</name>
<evidence type="ECO:0000313" key="2">
    <source>
        <dbReference type="EMBL" id="KAK8842775.1"/>
    </source>
</evidence>
<organism evidence="1 3">
    <name type="scientific">Tritrichomonas musculus</name>
    <dbReference type="NCBI Taxonomy" id="1915356"/>
    <lineage>
        <taxon>Eukaryota</taxon>
        <taxon>Metamonada</taxon>
        <taxon>Parabasalia</taxon>
        <taxon>Tritrichomonadida</taxon>
        <taxon>Tritrichomonadidae</taxon>
        <taxon>Tritrichomonas</taxon>
    </lineage>
</organism>
<dbReference type="InterPro" id="IPR032675">
    <property type="entry name" value="LRR_dom_sf"/>
</dbReference>
<dbReference type="PANTHER" id="PTHR45661:SF3">
    <property type="entry name" value="IG-LIKE DOMAIN-CONTAINING PROTEIN"/>
    <property type="match status" value="1"/>
</dbReference>
<evidence type="ECO:0008006" key="4">
    <source>
        <dbReference type="Google" id="ProtNLM"/>
    </source>
</evidence>
<accession>A0ABR2GKZ7</accession>
<dbReference type="SUPFAM" id="SSF52058">
    <property type="entry name" value="L domain-like"/>
    <property type="match status" value="1"/>
</dbReference>
<dbReference type="EMBL" id="JAPFFF010000037">
    <property type="protein sequence ID" value="KAK8842775.1"/>
    <property type="molecule type" value="Genomic_DNA"/>
</dbReference>
<evidence type="ECO:0000313" key="3">
    <source>
        <dbReference type="Proteomes" id="UP001470230"/>
    </source>
</evidence>
<sequence>MDMITKNTKQISIDNINYKLYETSAKVIESKNATGNIIIPKSIEYGGEKYPIYKIGKRGFYNSSITSITFPEDSEIEAFGDQAFAICKSIKTITFPPKLLKLGRGWCVETPSLQKVEILEGSQNFITENGAIYSSDKSTLVFCQRNIESFEVPLPVSTIGIFAFRVHALKKVTFSENSNLRQINCSAFRESSIESINLPPSLQIIKDYAFYGCHNLKTVSFQEGSQLREILHHAFDSTALTEITFSGPISKIGMGCFKGAKNLKKLILANEISVTILKDAFLNVSPDFNMYIRKNSFVKGEGKTEKILFLQEPNDEILLQIQNLQNVLDWMIKQPQYNE</sequence>